<dbReference type="AlphaFoldDB" id="A0A8X6TYQ4"/>
<feature type="non-terminal residue" evidence="2">
    <location>
        <position position="1"/>
    </location>
</feature>
<dbReference type="Proteomes" id="UP000887013">
    <property type="component" value="Unassembled WGS sequence"/>
</dbReference>
<evidence type="ECO:0000313" key="3">
    <source>
        <dbReference type="Proteomes" id="UP000887013"/>
    </source>
</evidence>
<protein>
    <recommendedName>
        <fullName evidence="1">SCP domain-containing protein</fullName>
    </recommendedName>
</protein>
<reference evidence="2" key="1">
    <citation type="submission" date="2020-08" db="EMBL/GenBank/DDBJ databases">
        <title>Multicomponent nature underlies the extraordinary mechanical properties of spider dragline silk.</title>
        <authorList>
            <person name="Kono N."/>
            <person name="Nakamura H."/>
            <person name="Mori M."/>
            <person name="Yoshida Y."/>
            <person name="Ohtoshi R."/>
            <person name="Malay A.D."/>
            <person name="Moran D.A.P."/>
            <person name="Tomita M."/>
            <person name="Numata K."/>
            <person name="Arakawa K."/>
        </authorList>
    </citation>
    <scope>NUCLEOTIDE SEQUENCE</scope>
</reference>
<accession>A0A8X6TYQ4</accession>
<organism evidence="2 3">
    <name type="scientific">Nephila pilipes</name>
    <name type="common">Giant wood spider</name>
    <name type="synonym">Nephila maculata</name>
    <dbReference type="NCBI Taxonomy" id="299642"/>
    <lineage>
        <taxon>Eukaryota</taxon>
        <taxon>Metazoa</taxon>
        <taxon>Ecdysozoa</taxon>
        <taxon>Arthropoda</taxon>
        <taxon>Chelicerata</taxon>
        <taxon>Arachnida</taxon>
        <taxon>Araneae</taxon>
        <taxon>Araneomorphae</taxon>
        <taxon>Entelegynae</taxon>
        <taxon>Araneoidea</taxon>
        <taxon>Nephilidae</taxon>
        <taxon>Nephila</taxon>
    </lineage>
</organism>
<dbReference type="InterPro" id="IPR014044">
    <property type="entry name" value="CAP_dom"/>
</dbReference>
<proteinExistence type="predicted"/>
<gene>
    <name evidence="2" type="ORF">NPIL_212071</name>
</gene>
<evidence type="ECO:0000313" key="2">
    <source>
        <dbReference type="EMBL" id="GFT57566.1"/>
    </source>
</evidence>
<dbReference type="OrthoDB" id="414826at2759"/>
<dbReference type="InterPro" id="IPR035940">
    <property type="entry name" value="CAP_sf"/>
</dbReference>
<evidence type="ECO:0000259" key="1">
    <source>
        <dbReference type="Pfam" id="PF00188"/>
    </source>
</evidence>
<comment type="caution">
    <text evidence="2">The sequence shown here is derived from an EMBL/GenBank/DDBJ whole genome shotgun (WGS) entry which is preliminary data.</text>
</comment>
<dbReference type="EMBL" id="BMAW01113517">
    <property type="protein sequence ID" value="GFT57566.1"/>
    <property type="molecule type" value="Genomic_DNA"/>
</dbReference>
<dbReference type="SUPFAM" id="SSF55797">
    <property type="entry name" value="PR-1-like"/>
    <property type="match status" value="1"/>
</dbReference>
<keyword evidence="3" id="KW-1185">Reference proteome</keyword>
<dbReference type="Gene3D" id="3.40.33.10">
    <property type="entry name" value="CAP"/>
    <property type="match status" value="1"/>
</dbReference>
<sequence>VWDDELAAIAQKWANHCVYEHDCGDCRSVGKKNFLIDM</sequence>
<dbReference type="Pfam" id="PF00188">
    <property type="entry name" value="CAP"/>
    <property type="match status" value="1"/>
</dbReference>
<feature type="domain" description="SCP" evidence="1">
    <location>
        <begin position="1"/>
        <end position="30"/>
    </location>
</feature>
<name>A0A8X6TYQ4_NEPPI</name>